<dbReference type="OrthoDB" id="4738875at2759"/>
<evidence type="ECO:0000313" key="2">
    <source>
        <dbReference type="EMBL" id="USW55339.1"/>
    </source>
</evidence>
<organism evidence="2 3">
    <name type="scientific">Septoria linicola</name>
    <dbReference type="NCBI Taxonomy" id="215465"/>
    <lineage>
        <taxon>Eukaryota</taxon>
        <taxon>Fungi</taxon>
        <taxon>Dikarya</taxon>
        <taxon>Ascomycota</taxon>
        <taxon>Pezizomycotina</taxon>
        <taxon>Dothideomycetes</taxon>
        <taxon>Dothideomycetidae</taxon>
        <taxon>Mycosphaerellales</taxon>
        <taxon>Mycosphaerellaceae</taxon>
        <taxon>Septoria</taxon>
    </lineage>
</organism>
<dbReference type="InterPro" id="IPR000182">
    <property type="entry name" value="GNAT_dom"/>
</dbReference>
<dbReference type="PANTHER" id="PTHR42791:SF1">
    <property type="entry name" value="N-ACETYLTRANSFERASE DOMAIN-CONTAINING PROTEIN"/>
    <property type="match status" value="1"/>
</dbReference>
<feature type="domain" description="N-acetyltransferase" evidence="1">
    <location>
        <begin position="4"/>
        <end position="205"/>
    </location>
</feature>
<proteinExistence type="predicted"/>
<gene>
    <name evidence="2" type="ORF">Slin15195_G086580</name>
</gene>
<dbReference type="Proteomes" id="UP001056384">
    <property type="component" value="Chromosome 7"/>
</dbReference>
<evidence type="ECO:0000313" key="3">
    <source>
        <dbReference type="Proteomes" id="UP001056384"/>
    </source>
</evidence>
<dbReference type="AlphaFoldDB" id="A0A9Q9ATW8"/>
<dbReference type="Pfam" id="PF00583">
    <property type="entry name" value="Acetyltransf_1"/>
    <property type="match status" value="1"/>
</dbReference>
<name>A0A9Q9ATW8_9PEZI</name>
<evidence type="ECO:0000259" key="1">
    <source>
        <dbReference type="PROSITE" id="PS51186"/>
    </source>
</evidence>
<dbReference type="Gene3D" id="3.40.630.30">
    <property type="match status" value="1"/>
</dbReference>
<dbReference type="SUPFAM" id="SSF55729">
    <property type="entry name" value="Acyl-CoA N-acyltransferases (Nat)"/>
    <property type="match status" value="1"/>
</dbReference>
<dbReference type="PROSITE" id="PS51186">
    <property type="entry name" value="GNAT"/>
    <property type="match status" value="1"/>
</dbReference>
<protein>
    <submittedName>
        <fullName evidence="2">GNAT domain, acyl-CoA N-acyltransferase</fullName>
    </submittedName>
</protein>
<dbReference type="GO" id="GO:0016747">
    <property type="term" value="F:acyltransferase activity, transferring groups other than amino-acyl groups"/>
    <property type="evidence" value="ECO:0007669"/>
    <property type="project" value="InterPro"/>
</dbReference>
<dbReference type="CDD" id="cd04301">
    <property type="entry name" value="NAT_SF"/>
    <property type="match status" value="1"/>
</dbReference>
<dbReference type="EMBL" id="CP099424">
    <property type="protein sequence ID" value="USW55339.1"/>
    <property type="molecule type" value="Genomic_DNA"/>
</dbReference>
<keyword evidence="3" id="KW-1185">Reference proteome</keyword>
<sequence>MTSIRIEKAVLEDGEALMHMGSKAFENDILMNSSLPQPMTPEQRAEHIAWRVHMFRKRFVEENRHYFKAINAEANGEIVGVIGWHGPVPQKNDEGPRWDGQPSFVNLAVHEALMADFSRAKKETGFAGRSDFWYLQSCAVHPDHWGRGIAEKMMRYTLQELIDRDGLEAYLESSPMGKKLYARCGFEQRMQLSKMDGNPRQMVWL</sequence>
<dbReference type="PANTHER" id="PTHR42791">
    <property type="entry name" value="GNAT FAMILY ACETYLTRANSFERASE"/>
    <property type="match status" value="1"/>
</dbReference>
<dbReference type="InterPro" id="IPR052523">
    <property type="entry name" value="Trichothecene_AcTrans"/>
</dbReference>
<dbReference type="InterPro" id="IPR016181">
    <property type="entry name" value="Acyl_CoA_acyltransferase"/>
</dbReference>
<reference evidence="2" key="1">
    <citation type="submission" date="2022-06" db="EMBL/GenBank/DDBJ databases">
        <title>Complete genome sequences of two strains of the flax pathogen Septoria linicola.</title>
        <authorList>
            <person name="Lapalu N."/>
            <person name="Simon A."/>
            <person name="Demenou B."/>
            <person name="Paumier D."/>
            <person name="Guillot M.-P."/>
            <person name="Gout L."/>
            <person name="Valade R."/>
        </authorList>
    </citation>
    <scope>NUCLEOTIDE SEQUENCE</scope>
    <source>
        <strain evidence="2">SE15195</strain>
    </source>
</reference>
<accession>A0A9Q9ATW8</accession>